<evidence type="ECO:0000259" key="1">
    <source>
        <dbReference type="Pfam" id="PF19789"/>
    </source>
</evidence>
<dbReference type="Pfam" id="PF19789">
    <property type="entry name" value="DUF6273"/>
    <property type="match status" value="1"/>
</dbReference>
<dbReference type="EMBL" id="BK016059">
    <property type="protein sequence ID" value="DAF91696.1"/>
    <property type="molecule type" value="Genomic_DNA"/>
</dbReference>
<organism evidence="2">
    <name type="scientific">Siphoviridae sp. ct8Cp41</name>
    <dbReference type="NCBI Taxonomy" id="2825358"/>
    <lineage>
        <taxon>Viruses</taxon>
        <taxon>Duplodnaviria</taxon>
        <taxon>Heunggongvirae</taxon>
        <taxon>Uroviricota</taxon>
        <taxon>Caudoviricetes</taxon>
    </lineage>
</organism>
<name>A0A8S5UB49_9CAUD</name>
<proteinExistence type="predicted"/>
<feature type="domain" description="DUF6273" evidence="1">
    <location>
        <begin position="221"/>
        <end position="367"/>
    </location>
</feature>
<reference evidence="2" key="1">
    <citation type="journal article" date="2021" name="Proc. Natl. Acad. Sci. U.S.A.">
        <title>A Catalog of Tens of Thousands of Viruses from Human Metagenomes Reveals Hidden Associations with Chronic Diseases.</title>
        <authorList>
            <person name="Tisza M.J."/>
            <person name="Buck C.B."/>
        </authorList>
    </citation>
    <scope>NUCLEOTIDE SEQUENCE</scope>
    <source>
        <strain evidence="2">Ct8Cp41</strain>
    </source>
</reference>
<dbReference type="InterPro" id="IPR046240">
    <property type="entry name" value="DUF6273"/>
</dbReference>
<protein>
    <recommendedName>
        <fullName evidence="1">DUF6273 domain-containing protein</fullName>
    </recommendedName>
</protein>
<sequence length="383" mass="40232">MIDSVLKGTGNSRFLKSAVPAGTSWADALAMLQAGTFPIDFNGINTEGFQQVGTPLNKANLLKDATAAQIGLPPTATPDDAFKILAGILGVTYVLASSGVTVIAQSGNDTKTAVAASNGMATFKGLPYGDWTFSATISGAVKSKSVAIDTQKVRYLSLLSLNDVSWAQINTLGTAGVLGKIFALGDTKDVTLSGIGTMTLQIADFDHDYLSGATTAKKAAVTFLCKNLLYQTYRMNSSNTNSGGFPSSALCSTLNGSIYNALSSDLKAVIKTAYKWYGTGNSTTNGKWSGHKLWLPLTFEMFGESSYSPPTERTTGNARQYPIFTDNASRIKKTNNGGGSASYYWLASPYASSSDLFCYVLDGGSSYDAYASLSGGVCFGLCV</sequence>
<evidence type="ECO:0000313" key="2">
    <source>
        <dbReference type="EMBL" id="DAF91696.1"/>
    </source>
</evidence>
<dbReference type="SUPFAM" id="SSF117074">
    <property type="entry name" value="Hypothetical protein PA1324"/>
    <property type="match status" value="1"/>
</dbReference>
<accession>A0A8S5UB49</accession>